<keyword evidence="2" id="KW-0472">Membrane</keyword>
<dbReference type="RefSeq" id="WP_144850073.1">
    <property type="nucleotide sequence ID" value="NZ_VNJI01000025.1"/>
</dbReference>
<evidence type="ECO:0000256" key="2">
    <source>
        <dbReference type="SAM" id="Phobius"/>
    </source>
</evidence>
<comment type="caution">
    <text evidence="3">The sequence shown here is derived from an EMBL/GenBank/DDBJ whole genome shotgun (WGS) entry which is preliminary data.</text>
</comment>
<dbReference type="OrthoDB" id="2626688at2"/>
<dbReference type="Proteomes" id="UP000317036">
    <property type="component" value="Unassembled WGS sequence"/>
</dbReference>
<keyword evidence="2" id="KW-1133">Transmembrane helix</keyword>
<organism evidence="3 4">
    <name type="scientific">Paenibacillus cremeus</name>
    <dbReference type="NCBI Taxonomy" id="2163881"/>
    <lineage>
        <taxon>Bacteria</taxon>
        <taxon>Bacillati</taxon>
        <taxon>Bacillota</taxon>
        <taxon>Bacilli</taxon>
        <taxon>Bacillales</taxon>
        <taxon>Paenibacillaceae</taxon>
        <taxon>Paenibacillus</taxon>
    </lineage>
</organism>
<feature type="compositionally biased region" description="Polar residues" evidence="1">
    <location>
        <begin position="38"/>
        <end position="47"/>
    </location>
</feature>
<dbReference type="AlphaFoldDB" id="A0A559K857"/>
<name>A0A559K857_9BACL</name>
<gene>
    <name evidence="3" type="ORF">FPZ49_19710</name>
</gene>
<feature type="region of interest" description="Disordered" evidence="1">
    <location>
        <begin position="23"/>
        <end position="57"/>
    </location>
</feature>
<proteinExistence type="predicted"/>
<feature type="compositionally biased region" description="Basic and acidic residues" evidence="1">
    <location>
        <begin position="27"/>
        <end position="37"/>
    </location>
</feature>
<evidence type="ECO:0000313" key="3">
    <source>
        <dbReference type="EMBL" id="TVY08294.1"/>
    </source>
</evidence>
<accession>A0A559K857</accession>
<keyword evidence="4" id="KW-1185">Reference proteome</keyword>
<protein>
    <submittedName>
        <fullName evidence="3">Uncharacterized protein</fullName>
    </submittedName>
</protein>
<keyword evidence="2" id="KW-0812">Transmembrane</keyword>
<sequence length="101" mass="11550">MEPEQRTPREITYQVGWKRGKIVSSRDNTDGTADRQETGSAISTQEQPAGPISAAQQWNETTIWKEAPFLSGRVLQILAWGTPAVLFLLFVWMVYWLARFH</sequence>
<dbReference type="EMBL" id="VNJI01000025">
    <property type="protein sequence ID" value="TVY08294.1"/>
    <property type="molecule type" value="Genomic_DNA"/>
</dbReference>
<reference evidence="3 4" key="1">
    <citation type="submission" date="2019-07" db="EMBL/GenBank/DDBJ databases">
        <authorList>
            <person name="Kim J."/>
        </authorList>
    </citation>
    <scope>NUCLEOTIDE SEQUENCE [LARGE SCALE GENOMIC DNA]</scope>
    <source>
        <strain evidence="3 4">JC52</strain>
    </source>
</reference>
<feature type="transmembrane region" description="Helical" evidence="2">
    <location>
        <begin position="77"/>
        <end position="98"/>
    </location>
</feature>
<evidence type="ECO:0000256" key="1">
    <source>
        <dbReference type="SAM" id="MobiDB-lite"/>
    </source>
</evidence>
<evidence type="ECO:0000313" key="4">
    <source>
        <dbReference type="Proteomes" id="UP000317036"/>
    </source>
</evidence>